<evidence type="ECO:0008006" key="4">
    <source>
        <dbReference type="Google" id="ProtNLM"/>
    </source>
</evidence>
<sequence length="1042" mass="108264">MSLVQTLKQAGVAAFGWTLPTLSPAWTTGTTPTVDAAALSLTLASGSWKAPMAGLVRVVSDSALLETLVGATGTILQGPAIVLTLLPPTYLRLARLYAQLLEDAAGARPERAQGRPFRPVPKYFLWRGTAASGAASGHVAPGDSLDLDGGVLTIHGSDGLVIDPLAVASAFSVFMARHQPLQHRPYGDAFVTAHQLRTIAALAGTFATHVRLSQSDGAPYTGGRLEGITSVAPGGHGVHSLDVAEVTKAAAGGGFPEAQRRLLKFGHATTGRLTDGPVTFPARPSGVDDTIGFHRDFFNVRVLELESYVIGERGAVDWADLETRPSVRVHEPVALLADGNDVLGAAAAALAGASEFSVAVAQAIEADFAVPASIGAAAHWPDFPALPADAAPASGSIDPLIRDGFAPSAHWIDDGGSPDLDVALTLAGLPAHAAVRVYNRRFVEDAKEARGDGAGGVAAADGSLTLRLRDPLGLAGPSPVIPTHATLRVDVIVIQRDGNARMFGNVSCPIGPVASASISSGSNGFAGPTRRAVCDAAILGHAGHVAVPAVEPYLAAYQLQVAGPPRQAPRLPLMARRELLVAGLSPGTGHPWRAVLAAGRLGRETHGADPRRGAPGGPGGRETQVVGASTQRGLLAHDVARAAVRTAVPLVARLDDLKDSQWDEPAAPAELAADAAPSDSQGTFAGAVLQTIAPHCDSPELQPLHDDLGGTFPADLAALATFLNDHLGSDLPEQTALKTKLDALSGDAGLSAATKARLHAEVKREISTSLHGRRDAQWALKSAIGRARRFIYIETPSFGPTQKDYDDDPVPAYAADLVAATSARLAAASGLRVIICTPKHGEGPAGYEPMIAREVEERREKIAGLHSAGNANPELSRVVAFHPIGFPGRASRLESTVVIVDDLWLLIGGSHLRRRGLTFDGASDLVLADTNLVEGTSPTIAAFRRQLMASRLGFAAAPALAGVAQPEPTFARLADGVEAFYAIRELLIPGGLGKIERLWNGHTEGLPEVAPEGVPEAVANPEGKEYDLAGTLALNLNPNFRF</sequence>
<feature type="compositionally biased region" description="Basic and acidic residues" evidence="1">
    <location>
        <begin position="602"/>
        <end position="612"/>
    </location>
</feature>
<protein>
    <recommendedName>
        <fullName evidence="4">PLD phosphodiesterase domain-containing protein</fullName>
    </recommendedName>
</protein>
<dbReference type="SUPFAM" id="SSF56024">
    <property type="entry name" value="Phospholipase D/nuclease"/>
    <property type="match status" value="1"/>
</dbReference>
<dbReference type="Proteomes" id="UP001217838">
    <property type="component" value="Unassembled WGS sequence"/>
</dbReference>
<evidence type="ECO:0000313" key="3">
    <source>
        <dbReference type="Proteomes" id="UP001217838"/>
    </source>
</evidence>
<organism evidence="2 3">
    <name type="scientific">Nannocystis radixulma</name>
    <dbReference type="NCBI Taxonomy" id="2995305"/>
    <lineage>
        <taxon>Bacteria</taxon>
        <taxon>Pseudomonadati</taxon>
        <taxon>Myxococcota</taxon>
        <taxon>Polyangia</taxon>
        <taxon>Nannocystales</taxon>
        <taxon>Nannocystaceae</taxon>
        <taxon>Nannocystis</taxon>
    </lineage>
</organism>
<name>A0ABT5AZN3_9BACT</name>
<accession>A0ABT5AZN3</accession>
<proteinExistence type="predicted"/>
<dbReference type="RefSeq" id="WP_271993932.1">
    <property type="nucleotide sequence ID" value="NZ_JAQNDN010000001.1"/>
</dbReference>
<dbReference type="EMBL" id="JAQNDN010000001">
    <property type="protein sequence ID" value="MDC0666397.1"/>
    <property type="molecule type" value="Genomic_DNA"/>
</dbReference>
<feature type="region of interest" description="Disordered" evidence="1">
    <location>
        <begin position="602"/>
        <end position="624"/>
    </location>
</feature>
<comment type="caution">
    <text evidence="2">The sequence shown here is derived from an EMBL/GenBank/DDBJ whole genome shotgun (WGS) entry which is preliminary data.</text>
</comment>
<dbReference type="Gene3D" id="3.30.870.10">
    <property type="entry name" value="Endonuclease Chain A"/>
    <property type="match status" value="1"/>
</dbReference>
<gene>
    <name evidence="2" type="ORF">POL58_01550</name>
</gene>
<evidence type="ECO:0000313" key="2">
    <source>
        <dbReference type="EMBL" id="MDC0666397.1"/>
    </source>
</evidence>
<reference evidence="2 3" key="1">
    <citation type="submission" date="2022-11" db="EMBL/GenBank/DDBJ databases">
        <title>Minimal conservation of predation-associated metabolite biosynthetic gene clusters underscores biosynthetic potential of Myxococcota including descriptions for ten novel species: Archangium lansinium sp. nov., Myxococcus landrumus sp. nov., Nannocystis bai.</title>
        <authorList>
            <person name="Ahearne A."/>
            <person name="Stevens C."/>
            <person name="Dowd S."/>
        </authorList>
    </citation>
    <scope>NUCLEOTIDE SEQUENCE [LARGE SCALE GENOMIC DNA]</scope>
    <source>
        <strain evidence="2 3">NCELM</strain>
    </source>
</reference>
<keyword evidence="3" id="KW-1185">Reference proteome</keyword>
<evidence type="ECO:0000256" key="1">
    <source>
        <dbReference type="SAM" id="MobiDB-lite"/>
    </source>
</evidence>